<gene>
    <name evidence="2" type="ORF">SAMN02787073_0979</name>
</gene>
<accession>A0A1M4VTT6</accession>
<dbReference type="RefSeq" id="WP_073171453.1">
    <property type="nucleotide sequence ID" value="NZ_FQVE01000001.1"/>
</dbReference>
<keyword evidence="2" id="KW-0808">Transferase</keyword>
<reference evidence="3" key="1">
    <citation type="submission" date="2016-11" db="EMBL/GenBank/DDBJ databases">
        <authorList>
            <person name="Varghese N."/>
            <person name="Submissions S."/>
        </authorList>
    </citation>
    <scope>NUCLEOTIDE SEQUENCE [LARGE SCALE GENOMIC DNA]</scope>
    <source>
        <strain evidence="3">YR203</strain>
    </source>
</reference>
<dbReference type="Gene3D" id="3.90.550.10">
    <property type="entry name" value="Spore Coat Polysaccharide Biosynthesis Protein SpsA, Chain A"/>
    <property type="match status" value="1"/>
</dbReference>
<organism evidence="2 3">
    <name type="scientific">Chryseobacterium vrystaatense</name>
    <dbReference type="NCBI Taxonomy" id="307480"/>
    <lineage>
        <taxon>Bacteria</taxon>
        <taxon>Pseudomonadati</taxon>
        <taxon>Bacteroidota</taxon>
        <taxon>Flavobacteriia</taxon>
        <taxon>Flavobacteriales</taxon>
        <taxon>Weeksellaceae</taxon>
        <taxon>Chryseobacterium group</taxon>
        <taxon>Chryseobacterium</taxon>
    </lineage>
</organism>
<dbReference type="Proteomes" id="UP000184108">
    <property type="component" value="Unassembled WGS sequence"/>
</dbReference>
<dbReference type="GO" id="GO:0016758">
    <property type="term" value="F:hexosyltransferase activity"/>
    <property type="evidence" value="ECO:0007669"/>
    <property type="project" value="UniProtKB-ARBA"/>
</dbReference>
<dbReference type="SUPFAM" id="SSF53448">
    <property type="entry name" value="Nucleotide-diphospho-sugar transferases"/>
    <property type="match status" value="1"/>
</dbReference>
<dbReference type="Pfam" id="PF00535">
    <property type="entry name" value="Glycos_transf_2"/>
    <property type="match status" value="1"/>
</dbReference>
<sequence>MTSSVALCTYNGHAYIAEQLDSILNQTQPVSEIILCDDGSTDGTWPIISDYAEQYPGLIKAYQNPENLGYISNFEKAMSLCSGDIVLLCDQDDRWHNNKIEVITEIFKNHKNINVIGHNISLFGDSLKNAQEKEMVYWQIENFDPEKFTPPGDLIKRLLYEGNVFPGMSMAVRNTFLKAHLPLKRVNPVIIHDYELLLIAANQNSLWIEKTVLGEYRIHPKQNIGYKAFSEFDDSAVKTLSRDDLFNIFRRYSFVKKAVVGLNLDKNLDAGYIQYCHQKYKDYLQKLSLVDRLVNQIKMKYYFHIFDYLK</sequence>
<evidence type="ECO:0000313" key="2">
    <source>
        <dbReference type="EMBL" id="SHE72275.1"/>
    </source>
</evidence>
<name>A0A1M4VTT6_9FLAO</name>
<dbReference type="EMBL" id="FQVE01000001">
    <property type="protein sequence ID" value="SHE72275.1"/>
    <property type="molecule type" value="Genomic_DNA"/>
</dbReference>
<protein>
    <submittedName>
        <fullName evidence="2">Glycosyltransferase involved in cell wall bisynthesis</fullName>
    </submittedName>
</protein>
<dbReference type="InterPro" id="IPR029044">
    <property type="entry name" value="Nucleotide-diphossugar_trans"/>
</dbReference>
<dbReference type="AlphaFoldDB" id="A0A1M4VTT6"/>
<dbReference type="PANTHER" id="PTHR22916">
    <property type="entry name" value="GLYCOSYLTRANSFERASE"/>
    <property type="match status" value="1"/>
</dbReference>
<proteinExistence type="predicted"/>
<dbReference type="InterPro" id="IPR001173">
    <property type="entry name" value="Glyco_trans_2-like"/>
</dbReference>
<feature type="domain" description="Glycosyltransferase 2-like" evidence="1">
    <location>
        <begin position="4"/>
        <end position="148"/>
    </location>
</feature>
<evidence type="ECO:0000259" key="1">
    <source>
        <dbReference type="Pfam" id="PF00535"/>
    </source>
</evidence>
<evidence type="ECO:0000313" key="3">
    <source>
        <dbReference type="Proteomes" id="UP000184108"/>
    </source>
</evidence>
<dbReference type="PANTHER" id="PTHR22916:SF3">
    <property type="entry name" value="UDP-GLCNAC:BETAGAL BETA-1,3-N-ACETYLGLUCOSAMINYLTRANSFERASE-LIKE PROTEIN 1"/>
    <property type="match status" value="1"/>
</dbReference>